<dbReference type="Proteomes" id="UP000092445">
    <property type="component" value="Unassembled WGS sequence"/>
</dbReference>
<proteinExistence type="predicted"/>
<evidence type="ECO:0000313" key="1">
    <source>
        <dbReference type="EnsemblMetazoa" id="GPAI021802-PA"/>
    </source>
</evidence>
<keyword evidence="2" id="KW-1185">Reference proteome</keyword>
<dbReference type="EnsemblMetazoa" id="GPAI021802-RA">
    <property type="protein sequence ID" value="GPAI021802-PA"/>
    <property type="gene ID" value="GPAI021802"/>
</dbReference>
<dbReference type="VEuPathDB" id="VectorBase:GPAI021802"/>
<dbReference type="AlphaFoldDB" id="A0A1A9ZQC3"/>
<organism evidence="1 2">
    <name type="scientific">Glossina pallidipes</name>
    <name type="common">Tsetse fly</name>
    <dbReference type="NCBI Taxonomy" id="7398"/>
    <lineage>
        <taxon>Eukaryota</taxon>
        <taxon>Metazoa</taxon>
        <taxon>Ecdysozoa</taxon>
        <taxon>Arthropoda</taxon>
        <taxon>Hexapoda</taxon>
        <taxon>Insecta</taxon>
        <taxon>Pterygota</taxon>
        <taxon>Neoptera</taxon>
        <taxon>Endopterygota</taxon>
        <taxon>Diptera</taxon>
        <taxon>Brachycera</taxon>
        <taxon>Muscomorpha</taxon>
        <taxon>Hippoboscoidea</taxon>
        <taxon>Glossinidae</taxon>
        <taxon>Glossina</taxon>
    </lineage>
</organism>
<evidence type="ECO:0000313" key="2">
    <source>
        <dbReference type="Proteomes" id="UP000092445"/>
    </source>
</evidence>
<reference evidence="2" key="1">
    <citation type="submission" date="2014-03" db="EMBL/GenBank/DDBJ databases">
        <authorList>
            <person name="Aksoy S."/>
            <person name="Warren W."/>
            <person name="Wilson R.K."/>
        </authorList>
    </citation>
    <scope>NUCLEOTIDE SEQUENCE [LARGE SCALE GENOMIC DNA]</scope>
    <source>
        <strain evidence="2">IAEA</strain>
    </source>
</reference>
<accession>A0A1A9ZQC3</accession>
<name>A0A1A9ZQC3_GLOPL</name>
<protein>
    <submittedName>
        <fullName evidence="1">Uncharacterized protein</fullName>
    </submittedName>
</protein>
<reference evidence="1" key="2">
    <citation type="submission" date="2020-05" db="UniProtKB">
        <authorList>
            <consortium name="EnsemblMetazoa"/>
        </authorList>
    </citation>
    <scope>IDENTIFICATION</scope>
    <source>
        <strain evidence="1">IAEA</strain>
    </source>
</reference>
<sequence length="133" mass="15586">MHACMDACMHFRIVLIYELSYKFKITQEYFKLISPDGYNLFKLLRSFTTGGGLELGPSKSLSEALTFKLYTIHPGQFKLQDEKKISFHFKNTTQANRRDAQFSWLQKHLLLLVSNANCRRAFQNEQKWIETQG</sequence>